<dbReference type="Proteomes" id="UP000019226">
    <property type="component" value="Chromosome"/>
</dbReference>
<gene>
    <name evidence="3" type="ORF">CCASEI_01035</name>
</gene>
<dbReference type="EMBL" id="CP004350">
    <property type="protein sequence ID" value="AHI18792.1"/>
    <property type="molecule type" value="Genomic_DNA"/>
</dbReference>
<dbReference type="NCBIfam" id="TIGR00730">
    <property type="entry name" value="Rossman fold protein, TIGR00730 family"/>
    <property type="match status" value="1"/>
</dbReference>
<sequence>MLKRMKSVAIYCGSSLGNSPRFAQVAQGTGAELARRGLRVVYGGGNVGLMGTVADAALDAGGEVVGVIPRQLINREMAHTGLTHLEVVDTMAQRKTRMEELADAFVCLPGGVGTLEEVVEVLTMQQLGHVNGPVGLVNVDGFWEPFMQTLRSMAACGFVQTRYIDAIALSSDPAAILDKFAGWTPIGAKWA</sequence>
<protein>
    <recommendedName>
        <fullName evidence="2">Cytokinin riboside 5'-monophosphate phosphoribohydrolase</fullName>
        <ecNumber evidence="2">3.2.2.n1</ecNumber>
    </recommendedName>
</protein>
<evidence type="ECO:0000313" key="4">
    <source>
        <dbReference type="Proteomes" id="UP000019226"/>
    </source>
</evidence>
<dbReference type="PANTHER" id="PTHR31223">
    <property type="entry name" value="LOG FAMILY PROTEIN YJL055W"/>
    <property type="match status" value="1"/>
</dbReference>
<keyword evidence="2" id="KW-0378">Hydrolase</keyword>
<dbReference type="PANTHER" id="PTHR31223:SF70">
    <property type="entry name" value="LOG FAMILY PROTEIN YJL055W"/>
    <property type="match status" value="1"/>
</dbReference>
<comment type="catalytic activity">
    <reaction evidence="2">
        <text>9-ribosyl-trans-zeatin 5'-phosphate + H2O = trans-zeatin + D-ribose 5-phosphate</text>
        <dbReference type="Rhea" id="RHEA:48564"/>
        <dbReference type="ChEBI" id="CHEBI:15377"/>
        <dbReference type="ChEBI" id="CHEBI:16522"/>
        <dbReference type="ChEBI" id="CHEBI:78346"/>
        <dbReference type="ChEBI" id="CHEBI:87947"/>
        <dbReference type="EC" id="3.2.2.n1"/>
    </reaction>
</comment>
<reference evidence="4" key="1">
    <citation type="submission" date="2013-02" db="EMBL/GenBank/DDBJ databases">
        <title>The complete genome sequence of Corynebacterium casei LMG S-19264 (=DSM 44701).</title>
        <authorList>
            <person name="Ruckert C."/>
            <person name="Albersmeier A."/>
            <person name="Kalinowski J."/>
        </authorList>
    </citation>
    <scope>NUCLEOTIDE SEQUENCE [LARGE SCALE GENOMIC DNA]</scope>
    <source>
        <strain evidence="4">LMG S-19264</strain>
    </source>
</reference>
<comment type="similarity">
    <text evidence="1 2">Belongs to the LOG family.</text>
</comment>
<dbReference type="InterPro" id="IPR005269">
    <property type="entry name" value="LOG"/>
</dbReference>
<accession>A0ABM5PLP4</accession>
<evidence type="ECO:0000313" key="3">
    <source>
        <dbReference type="EMBL" id="AHI18792.1"/>
    </source>
</evidence>
<evidence type="ECO:0000256" key="1">
    <source>
        <dbReference type="ARBA" id="ARBA00006763"/>
    </source>
</evidence>
<dbReference type="Pfam" id="PF03641">
    <property type="entry name" value="Lysine_decarbox"/>
    <property type="match status" value="1"/>
</dbReference>
<evidence type="ECO:0000256" key="2">
    <source>
        <dbReference type="RuleBase" id="RU363015"/>
    </source>
</evidence>
<dbReference type="Gene3D" id="3.40.50.450">
    <property type="match status" value="1"/>
</dbReference>
<keyword evidence="4" id="KW-1185">Reference proteome</keyword>
<dbReference type="EC" id="3.2.2.n1" evidence="2"/>
<dbReference type="SUPFAM" id="SSF102405">
    <property type="entry name" value="MCP/YpsA-like"/>
    <property type="match status" value="1"/>
</dbReference>
<name>A0ABM5PLP4_9CORY</name>
<dbReference type="InterPro" id="IPR031100">
    <property type="entry name" value="LOG_fam"/>
</dbReference>
<keyword evidence="2" id="KW-0203">Cytokinin biosynthesis</keyword>
<comment type="catalytic activity">
    <reaction evidence="2">
        <text>N(6)-(dimethylallyl)adenosine 5'-phosphate + H2O = N(6)-dimethylallyladenine + D-ribose 5-phosphate</text>
        <dbReference type="Rhea" id="RHEA:48560"/>
        <dbReference type="ChEBI" id="CHEBI:15377"/>
        <dbReference type="ChEBI" id="CHEBI:17660"/>
        <dbReference type="ChEBI" id="CHEBI:57526"/>
        <dbReference type="ChEBI" id="CHEBI:78346"/>
        <dbReference type="EC" id="3.2.2.n1"/>
    </reaction>
</comment>
<organism evidence="3 4">
    <name type="scientific">Corynebacterium casei LMG S-19264</name>
    <dbReference type="NCBI Taxonomy" id="1285583"/>
    <lineage>
        <taxon>Bacteria</taxon>
        <taxon>Bacillati</taxon>
        <taxon>Actinomycetota</taxon>
        <taxon>Actinomycetes</taxon>
        <taxon>Mycobacteriales</taxon>
        <taxon>Corynebacteriaceae</taxon>
        <taxon>Corynebacterium</taxon>
    </lineage>
</organism>
<proteinExistence type="inferred from homology"/>